<name>A0AAD5WEH3_PARTN</name>
<comment type="caution">
    <text evidence="1">The sequence shown here is derived from an EMBL/GenBank/DDBJ whole genome shotgun (WGS) entry which is preliminary data.</text>
</comment>
<protein>
    <submittedName>
        <fullName evidence="1">Uncharacterized protein</fullName>
    </submittedName>
</protein>
<dbReference type="AlphaFoldDB" id="A0AAD5WEH3"/>
<dbReference type="Proteomes" id="UP001196413">
    <property type="component" value="Unassembled WGS sequence"/>
</dbReference>
<proteinExistence type="predicted"/>
<accession>A0AAD5WEH3</accession>
<evidence type="ECO:0000313" key="2">
    <source>
        <dbReference type="Proteomes" id="UP001196413"/>
    </source>
</evidence>
<keyword evidence="2" id="KW-1185">Reference proteome</keyword>
<organism evidence="1 2">
    <name type="scientific">Parelaphostrongylus tenuis</name>
    <name type="common">Meningeal worm</name>
    <dbReference type="NCBI Taxonomy" id="148309"/>
    <lineage>
        <taxon>Eukaryota</taxon>
        <taxon>Metazoa</taxon>
        <taxon>Ecdysozoa</taxon>
        <taxon>Nematoda</taxon>
        <taxon>Chromadorea</taxon>
        <taxon>Rhabditida</taxon>
        <taxon>Rhabditina</taxon>
        <taxon>Rhabditomorpha</taxon>
        <taxon>Strongyloidea</taxon>
        <taxon>Metastrongylidae</taxon>
        <taxon>Parelaphostrongylus</taxon>
    </lineage>
</organism>
<evidence type="ECO:0000313" key="1">
    <source>
        <dbReference type="EMBL" id="KAJ1367294.1"/>
    </source>
</evidence>
<dbReference type="EMBL" id="JAHQIW010005837">
    <property type="protein sequence ID" value="KAJ1367294.1"/>
    <property type="molecule type" value="Genomic_DNA"/>
</dbReference>
<reference evidence="1" key="1">
    <citation type="submission" date="2021-06" db="EMBL/GenBank/DDBJ databases">
        <title>Parelaphostrongylus tenuis whole genome reference sequence.</title>
        <authorList>
            <person name="Garwood T.J."/>
            <person name="Larsen P.A."/>
            <person name="Fountain-Jones N.M."/>
            <person name="Garbe J.R."/>
            <person name="Macchietto M.G."/>
            <person name="Kania S.A."/>
            <person name="Gerhold R.W."/>
            <person name="Richards J.E."/>
            <person name="Wolf T.M."/>
        </authorList>
    </citation>
    <scope>NUCLEOTIDE SEQUENCE</scope>
    <source>
        <strain evidence="1">MNPRO001-30</strain>
        <tissue evidence="1">Meninges</tissue>
    </source>
</reference>
<gene>
    <name evidence="1" type="ORF">KIN20_028178</name>
</gene>
<sequence length="78" mass="9332">MLAQNQQASPPQRLPFRALRELENLRHRLMITQAERVIEKHQYAFINCKVIVHSVPYRLYAIHRCYTQSIELLKDVED</sequence>